<dbReference type="Pfam" id="PF03446">
    <property type="entry name" value="NAD_binding_2"/>
    <property type="match status" value="1"/>
</dbReference>
<proteinExistence type="predicted"/>
<dbReference type="Pfam" id="PF14833">
    <property type="entry name" value="NAD_binding_11"/>
    <property type="match status" value="1"/>
</dbReference>
<feature type="domain" description="3-hydroxyisobutyrate dehydrogenase-like NAD-binding" evidence="5">
    <location>
        <begin position="163"/>
        <end position="277"/>
    </location>
</feature>
<dbReference type="RefSeq" id="WP_238213729.1">
    <property type="nucleotide sequence ID" value="NZ_BPUS01000008.1"/>
</dbReference>
<dbReference type="EMBL" id="BPUS01000008">
    <property type="protein sequence ID" value="GJH27061.1"/>
    <property type="molecule type" value="Genomic_DNA"/>
</dbReference>
<dbReference type="GO" id="GO:0051287">
    <property type="term" value="F:NAD binding"/>
    <property type="evidence" value="ECO:0007669"/>
    <property type="project" value="InterPro"/>
</dbReference>
<keyword evidence="2" id="KW-0520">NAD</keyword>
<evidence type="ECO:0000313" key="7">
    <source>
        <dbReference type="Proteomes" id="UP001055111"/>
    </source>
</evidence>
<dbReference type="GO" id="GO:0050661">
    <property type="term" value="F:NADP binding"/>
    <property type="evidence" value="ECO:0007669"/>
    <property type="project" value="InterPro"/>
</dbReference>
<evidence type="ECO:0000313" key="6">
    <source>
        <dbReference type="EMBL" id="GJH27061.1"/>
    </source>
</evidence>
<dbReference type="Proteomes" id="UP001055111">
    <property type="component" value="Unassembled WGS sequence"/>
</dbReference>
<sequence>MNIGYVGLGSMGGALATRLQLSHPLHVYDLNRSAVERMVEKGATACESLETLASRCDVIFLCLPKSEHVREVIFGSNGLSPRLKKDTLIVDQTTGDPIATRAMAVDLLKQGVHLIDAPVSGGARGAEAGTVAIMVGAGKERYASVEGILRAISPNVFHAGDVGSGHVIKLVNNMVSGAQRLLTFEGMALAAKNGIEPKTACEILLAGGAKNAFMERSLAPQILKGDLAVGFTLGLMLKDIRLACQLGSDSGVPMFFGNLTKDLYLMCISEKGPEAEVHTSALVVDRMAGTHIVPV</sequence>
<feature type="domain" description="6-phosphogluconate dehydrogenase NADP-binding" evidence="4">
    <location>
        <begin position="2"/>
        <end position="160"/>
    </location>
</feature>
<dbReference type="Gene3D" id="1.10.1040.10">
    <property type="entry name" value="N-(1-d-carboxylethyl)-l-norvaline Dehydrogenase, domain 2"/>
    <property type="match status" value="1"/>
</dbReference>
<reference evidence="6" key="1">
    <citation type="submission" date="2022-09" db="EMBL/GenBank/DDBJ databases">
        <title>Isolation and characterization of 3-chlorobenzoate degrading bacteria from soils in Shizuoka.</title>
        <authorList>
            <person name="Ifat A."/>
            <person name="Ogawa N."/>
            <person name="Kimbara K."/>
            <person name="Moriuchi R."/>
            <person name="Dohra H."/>
            <person name="Shintani M."/>
        </authorList>
    </citation>
    <scope>NUCLEOTIDE SEQUENCE</scope>
    <source>
        <strain evidence="6">19CS4-2</strain>
    </source>
</reference>
<gene>
    <name evidence="6" type="ORF">CBA19CS42_21115</name>
</gene>
<dbReference type="PIRSF" id="PIRSF000103">
    <property type="entry name" value="HIBADH"/>
    <property type="match status" value="1"/>
</dbReference>
<dbReference type="InterPro" id="IPR006115">
    <property type="entry name" value="6PGDH_NADP-bd"/>
</dbReference>
<keyword evidence="1" id="KW-0560">Oxidoreductase</keyword>
<protein>
    <submittedName>
        <fullName evidence="6">NAD(P)-dependent oxidoreductase</fullName>
    </submittedName>
</protein>
<dbReference type="PANTHER" id="PTHR22981:SF7">
    <property type="entry name" value="3-HYDROXYISOBUTYRATE DEHYDROGENASE, MITOCHONDRIAL"/>
    <property type="match status" value="1"/>
</dbReference>
<dbReference type="Gene3D" id="3.40.50.720">
    <property type="entry name" value="NAD(P)-binding Rossmann-like Domain"/>
    <property type="match status" value="1"/>
</dbReference>
<evidence type="ECO:0000259" key="5">
    <source>
        <dbReference type="Pfam" id="PF14833"/>
    </source>
</evidence>
<evidence type="ECO:0000256" key="3">
    <source>
        <dbReference type="PIRSR" id="PIRSR000103-1"/>
    </source>
</evidence>
<dbReference type="GO" id="GO:0016616">
    <property type="term" value="F:oxidoreductase activity, acting on the CH-OH group of donors, NAD or NADP as acceptor"/>
    <property type="evidence" value="ECO:0007669"/>
    <property type="project" value="TreeGrafter"/>
</dbReference>
<dbReference type="InterPro" id="IPR036291">
    <property type="entry name" value="NAD(P)-bd_dom_sf"/>
</dbReference>
<evidence type="ECO:0000256" key="1">
    <source>
        <dbReference type="ARBA" id="ARBA00023002"/>
    </source>
</evidence>
<feature type="active site" evidence="3">
    <location>
        <position position="169"/>
    </location>
</feature>
<dbReference type="SUPFAM" id="SSF51735">
    <property type="entry name" value="NAD(P)-binding Rossmann-fold domains"/>
    <property type="match status" value="1"/>
</dbReference>
<dbReference type="InterPro" id="IPR015815">
    <property type="entry name" value="HIBADH-related"/>
</dbReference>
<name>A0AA37MQV9_9BURK</name>
<dbReference type="InterPro" id="IPR029154">
    <property type="entry name" value="HIBADH-like_NADP-bd"/>
</dbReference>
<dbReference type="InterPro" id="IPR008927">
    <property type="entry name" value="6-PGluconate_DH-like_C_sf"/>
</dbReference>
<evidence type="ECO:0000259" key="4">
    <source>
        <dbReference type="Pfam" id="PF03446"/>
    </source>
</evidence>
<dbReference type="InterPro" id="IPR013328">
    <property type="entry name" value="6PGD_dom2"/>
</dbReference>
<dbReference type="AlphaFoldDB" id="A0AA37MQV9"/>
<dbReference type="SUPFAM" id="SSF48179">
    <property type="entry name" value="6-phosphogluconate dehydrogenase C-terminal domain-like"/>
    <property type="match status" value="1"/>
</dbReference>
<dbReference type="PANTHER" id="PTHR22981">
    <property type="entry name" value="3-HYDROXYISOBUTYRATE DEHYDROGENASE-RELATED"/>
    <property type="match status" value="1"/>
</dbReference>
<evidence type="ECO:0000256" key="2">
    <source>
        <dbReference type="ARBA" id="ARBA00023027"/>
    </source>
</evidence>
<organism evidence="6 7">
    <name type="scientific">Caballeronia novacaledonica</name>
    <dbReference type="NCBI Taxonomy" id="1544861"/>
    <lineage>
        <taxon>Bacteria</taxon>
        <taxon>Pseudomonadati</taxon>
        <taxon>Pseudomonadota</taxon>
        <taxon>Betaproteobacteria</taxon>
        <taxon>Burkholderiales</taxon>
        <taxon>Burkholderiaceae</taxon>
        <taxon>Caballeronia</taxon>
    </lineage>
</organism>
<accession>A0AA37MQV9</accession>
<comment type="caution">
    <text evidence="6">The sequence shown here is derived from an EMBL/GenBank/DDBJ whole genome shotgun (WGS) entry which is preliminary data.</text>
</comment>